<dbReference type="GO" id="GO:0016579">
    <property type="term" value="P:protein deubiquitination"/>
    <property type="evidence" value="ECO:0007669"/>
    <property type="project" value="InterPro"/>
</dbReference>
<proteinExistence type="inferred from homology"/>
<dbReference type="EC" id="3.4.19.12" evidence="7"/>
<dbReference type="eggNOG" id="KOG1865">
    <property type="taxonomic scope" value="Eukaryota"/>
</dbReference>
<dbReference type="GO" id="GO:0005829">
    <property type="term" value="C:cytosol"/>
    <property type="evidence" value="ECO:0000318"/>
    <property type="project" value="GO_Central"/>
</dbReference>
<dbReference type="STRING" id="5722.A2EKS6"/>
<accession>A2EKS6</accession>
<dbReference type="VEuPathDB" id="TrichDB:TVAG_310100"/>
<dbReference type="Proteomes" id="UP000001542">
    <property type="component" value="Unassembled WGS sequence"/>
</dbReference>
<dbReference type="PROSITE" id="PS00973">
    <property type="entry name" value="USP_2"/>
    <property type="match status" value="1"/>
</dbReference>
<dbReference type="InParanoid" id="A2EKS6"/>
<evidence type="ECO:0000256" key="7">
    <source>
        <dbReference type="RuleBase" id="RU366025"/>
    </source>
</evidence>
<dbReference type="GO" id="GO:0004843">
    <property type="term" value="F:cysteine-type deubiquitinase activity"/>
    <property type="evidence" value="ECO:0000318"/>
    <property type="project" value="GO_Central"/>
</dbReference>
<name>A2EKS6_TRIV3</name>
<keyword evidence="3 7" id="KW-0645">Protease</keyword>
<organism evidence="10 11">
    <name type="scientific">Trichomonas vaginalis (strain ATCC PRA-98 / G3)</name>
    <dbReference type="NCBI Taxonomy" id="412133"/>
    <lineage>
        <taxon>Eukaryota</taxon>
        <taxon>Metamonada</taxon>
        <taxon>Parabasalia</taxon>
        <taxon>Trichomonadida</taxon>
        <taxon>Trichomonadidae</taxon>
        <taxon>Trichomonas</taxon>
    </lineage>
</organism>
<evidence type="ECO:0000256" key="6">
    <source>
        <dbReference type="ARBA" id="ARBA00022807"/>
    </source>
</evidence>
<reference evidence="10" key="2">
    <citation type="journal article" date="2007" name="Science">
        <title>Draft genome sequence of the sexually transmitted pathogen Trichomonas vaginalis.</title>
        <authorList>
            <person name="Carlton J.M."/>
            <person name="Hirt R.P."/>
            <person name="Silva J.C."/>
            <person name="Delcher A.L."/>
            <person name="Schatz M."/>
            <person name="Zhao Q."/>
            <person name="Wortman J.R."/>
            <person name="Bidwell S.L."/>
            <person name="Alsmark U.C.M."/>
            <person name="Besteiro S."/>
            <person name="Sicheritz-Ponten T."/>
            <person name="Noel C.J."/>
            <person name="Dacks J.B."/>
            <person name="Foster P.G."/>
            <person name="Simillion C."/>
            <person name="Van de Peer Y."/>
            <person name="Miranda-Saavedra D."/>
            <person name="Barton G.J."/>
            <person name="Westrop G.D."/>
            <person name="Mueller S."/>
            <person name="Dessi D."/>
            <person name="Fiori P.L."/>
            <person name="Ren Q."/>
            <person name="Paulsen I."/>
            <person name="Zhang H."/>
            <person name="Bastida-Corcuera F.D."/>
            <person name="Simoes-Barbosa A."/>
            <person name="Brown M.T."/>
            <person name="Hayes R.D."/>
            <person name="Mukherjee M."/>
            <person name="Okumura C.Y."/>
            <person name="Schneider R."/>
            <person name="Smith A.J."/>
            <person name="Vanacova S."/>
            <person name="Villalvazo M."/>
            <person name="Haas B.J."/>
            <person name="Pertea M."/>
            <person name="Feldblyum T.V."/>
            <person name="Utterback T.R."/>
            <person name="Shu C.L."/>
            <person name="Osoegawa K."/>
            <person name="de Jong P.J."/>
            <person name="Hrdy I."/>
            <person name="Horvathova L."/>
            <person name="Zubacova Z."/>
            <person name="Dolezal P."/>
            <person name="Malik S.B."/>
            <person name="Logsdon J.M. Jr."/>
            <person name="Henze K."/>
            <person name="Gupta A."/>
            <person name="Wang C.C."/>
            <person name="Dunne R.L."/>
            <person name="Upcroft J.A."/>
            <person name="Upcroft P."/>
            <person name="White O."/>
            <person name="Salzberg S.L."/>
            <person name="Tang P."/>
            <person name="Chiu C.-H."/>
            <person name="Lee Y.-S."/>
            <person name="Embley T.M."/>
            <person name="Coombs G.H."/>
            <person name="Mottram J.C."/>
            <person name="Tachezy J."/>
            <person name="Fraser-Liggett C.M."/>
            <person name="Johnson P.J."/>
        </authorList>
    </citation>
    <scope>NUCLEOTIDE SEQUENCE [LARGE SCALE GENOMIC DNA]</scope>
    <source>
        <strain evidence="10">G3</strain>
    </source>
</reference>
<dbReference type="InterPro" id="IPR018200">
    <property type="entry name" value="USP_CS"/>
</dbReference>
<dbReference type="PROSITE" id="PS50235">
    <property type="entry name" value="USP_3"/>
    <property type="match status" value="1"/>
</dbReference>
<dbReference type="KEGG" id="tva:4764605"/>
<keyword evidence="6 7" id="KW-0788">Thiol protease</keyword>
<evidence type="ECO:0000259" key="9">
    <source>
        <dbReference type="PROSITE" id="PS50235"/>
    </source>
</evidence>
<dbReference type="GO" id="GO:0006508">
    <property type="term" value="P:proteolysis"/>
    <property type="evidence" value="ECO:0007669"/>
    <property type="project" value="UniProtKB-KW"/>
</dbReference>
<keyword evidence="5 7" id="KW-0378">Hydrolase</keyword>
<dbReference type="PANTHER" id="PTHR24006:SF758">
    <property type="entry name" value="UBIQUITIN CARBOXYL-TERMINAL HYDROLASE 36"/>
    <property type="match status" value="1"/>
</dbReference>
<dbReference type="FunFam" id="3.90.70.10:FF:000232">
    <property type="entry name" value="Ubiquitin carboxyl-terminal hydrolase, putative"/>
    <property type="match status" value="1"/>
</dbReference>
<evidence type="ECO:0000256" key="1">
    <source>
        <dbReference type="ARBA" id="ARBA00000707"/>
    </source>
</evidence>
<comment type="catalytic activity">
    <reaction evidence="1 7">
        <text>Thiol-dependent hydrolysis of ester, thioester, amide, peptide and isopeptide bonds formed by the C-terminal Gly of ubiquitin (a 76-residue protein attached to proteins as an intracellular targeting signal).</text>
        <dbReference type="EC" id="3.4.19.12"/>
    </reaction>
</comment>
<dbReference type="InterPro" id="IPR001394">
    <property type="entry name" value="Peptidase_C19_UCH"/>
</dbReference>
<evidence type="ECO:0000256" key="3">
    <source>
        <dbReference type="ARBA" id="ARBA00022670"/>
    </source>
</evidence>
<protein>
    <recommendedName>
        <fullName evidence="7">Ubiquitin carboxyl-terminal hydrolase</fullName>
        <ecNumber evidence="7">3.4.19.12</ecNumber>
    </recommendedName>
</protein>
<dbReference type="InterPro" id="IPR028889">
    <property type="entry name" value="USP"/>
</dbReference>
<dbReference type="PANTHER" id="PTHR24006">
    <property type="entry name" value="UBIQUITIN CARBOXYL-TERMINAL HYDROLASE"/>
    <property type="match status" value="1"/>
</dbReference>
<dbReference type="Pfam" id="PF00443">
    <property type="entry name" value="UCH"/>
    <property type="match status" value="1"/>
</dbReference>
<reference evidence="10" key="1">
    <citation type="submission" date="2006-10" db="EMBL/GenBank/DDBJ databases">
        <authorList>
            <person name="Amadeo P."/>
            <person name="Zhao Q."/>
            <person name="Wortman J."/>
            <person name="Fraser-Liggett C."/>
            <person name="Carlton J."/>
        </authorList>
    </citation>
    <scope>NUCLEOTIDE SEQUENCE</scope>
    <source>
        <strain evidence="10">G3</strain>
    </source>
</reference>
<dbReference type="OMA" id="PECERYF"/>
<dbReference type="EMBL" id="DS113416">
    <property type="protein sequence ID" value="EAY06723.1"/>
    <property type="molecule type" value="Genomic_DNA"/>
</dbReference>
<dbReference type="VEuPathDB" id="TrichDB:TVAGG3_0865350"/>
<dbReference type="GO" id="GO:0031647">
    <property type="term" value="P:regulation of protein stability"/>
    <property type="evidence" value="ECO:0000318"/>
    <property type="project" value="GO_Central"/>
</dbReference>
<dbReference type="SMR" id="A2EKS6"/>
<feature type="domain" description="USP" evidence="9">
    <location>
        <begin position="49"/>
        <end position="341"/>
    </location>
</feature>
<dbReference type="InterPro" id="IPR038765">
    <property type="entry name" value="Papain-like_cys_pep_sf"/>
</dbReference>
<dbReference type="OrthoDB" id="420187at2759"/>
<feature type="compositionally biased region" description="Polar residues" evidence="8">
    <location>
        <begin position="388"/>
        <end position="401"/>
    </location>
</feature>
<gene>
    <name evidence="10" type="ORF">TVAG_310100</name>
</gene>
<evidence type="ECO:0000256" key="5">
    <source>
        <dbReference type="ARBA" id="ARBA00022801"/>
    </source>
</evidence>
<dbReference type="SUPFAM" id="SSF54001">
    <property type="entry name" value="Cysteine proteinases"/>
    <property type="match status" value="1"/>
</dbReference>
<evidence type="ECO:0000256" key="2">
    <source>
        <dbReference type="ARBA" id="ARBA00009085"/>
    </source>
</evidence>
<feature type="region of interest" description="Disordered" evidence="8">
    <location>
        <begin position="379"/>
        <end position="404"/>
    </location>
</feature>
<sequence length="446" mass="50673">MKCSSPTDGESEEWLEIRTSTNKDIPEHYFSKEWASRLIEENPIEEPFGGLHNLGNSCFLNSVLQCLAYTPGLEKLSNSLPNVILENCSGKSCFLYHFGQLCKALRRLPIAAPHIFFANMRQISSDMECGVQQDAHEYLFALLNHFDDECRAPKENKAATYDTPVDSFFGGLFRETKICARCGHNDQTTSKFYDITLPLDADTLDGCFESFMKPRNVGSNYICEHCKQAGTCSTRTKFADTPNILIITMMRFTATVNKDERQVDFGLNIDLKEFVEDGVEHFYELFAVINHSGHQVNRGHFTCFVKCNGGSWYNCDDTKITKDTAQNVLDSKPYVLFYKRVHGPESAPIMVTFGIAPTEKKKKDAPPKPAKTRRRVLYDEEEEEQVETSKVPQLPKTQNEGFFSEVSDGENDLIEDGEMVVEKTFKNTDDRLITMHLVCTVTKKRL</sequence>
<keyword evidence="4 7" id="KW-0833">Ubl conjugation pathway</keyword>
<dbReference type="RefSeq" id="XP_001318946.1">
    <property type="nucleotide sequence ID" value="XM_001318911.1"/>
</dbReference>
<dbReference type="PROSITE" id="PS00972">
    <property type="entry name" value="USP_1"/>
    <property type="match status" value="1"/>
</dbReference>
<evidence type="ECO:0000313" key="11">
    <source>
        <dbReference type="Proteomes" id="UP000001542"/>
    </source>
</evidence>
<evidence type="ECO:0000313" key="10">
    <source>
        <dbReference type="EMBL" id="EAY06723.1"/>
    </source>
</evidence>
<dbReference type="Gene3D" id="3.90.70.10">
    <property type="entry name" value="Cysteine proteinases"/>
    <property type="match status" value="1"/>
</dbReference>
<dbReference type="InterPro" id="IPR050164">
    <property type="entry name" value="Peptidase_C19"/>
</dbReference>
<dbReference type="GO" id="GO:0005634">
    <property type="term" value="C:nucleus"/>
    <property type="evidence" value="ECO:0000318"/>
    <property type="project" value="GO_Central"/>
</dbReference>
<evidence type="ECO:0000256" key="8">
    <source>
        <dbReference type="SAM" id="MobiDB-lite"/>
    </source>
</evidence>
<comment type="similarity">
    <text evidence="2 7">Belongs to the peptidase C19 family.</text>
</comment>
<keyword evidence="11" id="KW-1185">Reference proteome</keyword>
<evidence type="ECO:0000256" key="4">
    <source>
        <dbReference type="ARBA" id="ARBA00022786"/>
    </source>
</evidence>
<dbReference type="AlphaFoldDB" id="A2EKS6"/>